<comment type="cofactor">
    <cofactor evidence="1">
        <name>Zn(2+)</name>
        <dbReference type="ChEBI" id="CHEBI:29105"/>
    </cofactor>
</comment>
<evidence type="ECO:0000256" key="8">
    <source>
        <dbReference type="ARBA" id="ARBA00022729"/>
    </source>
</evidence>
<keyword evidence="5" id="KW-0121">Carboxypeptidase</keyword>
<evidence type="ECO:0000256" key="15">
    <source>
        <dbReference type="ARBA" id="ARBA00026213"/>
    </source>
</evidence>
<dbReference type="RefSeq" id="XP_065825884.1">
    <property type="nucleotide sequence ID" value="XM_065969812.1"/>
</dbReference>
<evidence type="ECO:0000256" key="5">
    <source>
        <dbReference type="ARBA" id="ARBA00022645"/>
    </source>
</evidence>
<evidence type="ECO:0000256" key="4">
    <source>
        <dbReference type="ARBA" id="ARBA00022525"/>
    </source>
</evidence>
<feature type="chain" id="PRO_5042509620" description="Inactive metallocarboxypeptidase ECM14" evidence="18">
    <location>
        <begin position="21"/>
        <end position="578"/>
    </location>
</feature>
<evidence type="ECO:0000259" key="19">
    <source>
        <dbReference type="PROSITE" id="PS52035"/>
    </source>
</evidence>
<dbReference type="EMBL" id="CP144540">
    <property type="protein sequence ID" value="WWC65757.1"/>
    <property type="molecule type" value="Genomic_DNA"/>
</dbReference>
<accession>A0AAJ8KWI7</accession>
<dbReference type="Pfam" id="PF00246">
    <property type="entry name" value="Peptidase_M14"/>
    <property type="match status" value="1"/>
</dbReference>
<dbReference type="GO" id="GO:0008270">
    <property type="term" value="F:zinc ion binding"/>
    <property type="evidence" value="ECO:0007669"/>
    <property type="project" value="InterPro"/>
</dbReference>
<keyword evidence="4" id="KW-0964">Secreted</keyword>
<evidence type="ECO:0000256" key="18">
    <source>
        <dbReference type="SAM" id="SignalP"/>
    </source>
</evidence>
<keyword evidence="9" id="KW-0378">Hydrolase</keyword>
<evidence type="ECO:0000256" key="10">
    <source>
        <dbReference type="ARBA" id="ARBA00022833"/>
    </source>
</evidence>
<feature type="signal peptide" evidence="18">
    <location>
        <begin position="1"/>
        <end position="20"/>
    </location>
</feature>
<evidence type="ECO:0000256" key="3">
    <source>
        <dbReference type="ARBA" id="ARBA00005988"/>
    </source>
</evidence>
<evidence type="ECO:0000256" key="16">
    <source>
        <dbReference type="PROSITE-ProRule" id="PRU01379"/>
    </source>
</evidence>
<evidence type="ECO:0000256" key="2">
    <source>
        <dbReference type="ARBA" id="ARBA00004613"/>
    </source>
</evidence>
<dbReference type="Gene3D" id="3.40.630.10">
    <property type="entry name" value="Zn peptidases"/>
    <property type="match status" value="1"/>
</dbReference>
<feature type="domain" description="Peptidase M14" evidence="19">
    <location>
        <begin position="202"/>
        <end position="570"/>
    </location>
</feature>
<feature type="compositionally biased region" description="Basic residues" evidence="17">
    <location>
        <begin position="165"/>
        <end position="178"/>
    </location>
</feature>
<dbReference type="CDD" id="cd03860">
    <property type="entry name" value="M14_CP_A-B_like"/>
    <property type="match status" value="1"/>
</dbReference>
<keyword evidence="6" id="KW-0645">Protease</keyword>
<dbReference type="KEGG" id="kdj:28970993"/>
<dbReference type="FunFam" id="3.40.630.10:FF:000084">
    <property type="entry name" value="Carboxypeptidase B2"/>
    <property type="match status" value="1"/>
</dbReference>
<keyword evidence="12" id="KW-1015">Disulfide bond</keyword>
<feature type="compositionally biased region" description="Acidic residues" evidence="17">
    <location>
        <begin position="272"/>
        <end position="290"/>
    </location>
</feature>
<dbReference type="PROSITE" id="PS52035">
    <property type="entry name" value="PEPTIDASE_M14"/>
    <property type="match status" value="1"/>
</dbReference>
<evidence type="ECO:0000256" key="12">
    <source>
        <dbReference type="ARBA" id="ARBA00023157"/>
    </source>
</evidence>
<feature type="region of interest" description="Disordered" evidence="17">
    <location>
        <begin position="128"/>
        <end position="151"/>
    </location>
</feature>
<feature type="compositionally biased region" description="Pro residues" evidence="17">
    <location>
        <begin position="259"/>
        <end position="271"/>
    </location>
</feature>
<comment type="similarity">
    <text evidence="3 16">Belongs to the peptidase M14 family.</text>
</comment>
<evidence type="ECO:0000256" key="9">
    <source>
        <dbReference type="ARBA" id="ARBA00022801"/>
    </source>
</evidence>
<evidence type="ECO:0000256" key="1">
    <source>
        <dbReference type="ARBA" id="ARBA00001947"/>
    </source>
</evidence>
<evidence type="ECO:0000313" key="20">
    <source>
        <dbReference type="EMBL" id="WWC65757.1"/>
    </source>
</evidence>
<dbReference type="SUPFAM" id="SSF54897">
    <property type="entry name" value="Protease propeptides/inhibitors"/>
    <property type="match status" value="1"/>
</dbReference>
<evidence type="ECO:0000256" key="14">
    <source>
        <dbReference type="ARBA" id="ARBA00026187"/>
    </source>
</evidence>
<evidence type="ECO:0000313" key="21">
    <source>
        <dbReference type="Proteomes" id="UP000078595"/>
    </source>
</evidence>
<evidence type="ECO:0000256" key="7">
    <source>
        <dbReference type="ARBA" id="ARBA00022723"/>
    </source>
</evidence>
<comment type="function">
    <text evidence="13">Inactive carboxypeptidase that may play a role in cell wall organization and biogenesis.</text>
</comment>
<comment type="subcellular location">
    <subcellularLocation>
        <location evidence="2">Secreted</location>
    </subcellularLocation>
</comment>
<dbReference type="SMART" id="SM00631">
    <property type="entry name" value="Zn_pept"/>
    <property type="match status" value="1"/>
</dbReference>
<dbReference type="Proteomes" id="UP000078595">
    <property type="component" value="Chromosome 11"/>
</dbReference>
<feature type="region of interest" description="Disordered" evidence="17">
    <location>
        <begin position="247"/>
        <end position="298"/>
    </location>
</feature>
<reference evidence="20" key="1">
    <citation type="submission" date="2013-07" db="EMBL/GenBank/DDBJ databases">
        <authorList>
            <consortium name="The Broad Institute Genome Sequencing Platform"/>
            <person name="Cuomo C."/>
            <person name="Litvintseva A."/>
            <person name="Chen Y."/>
            <person name="Heitman J."/>
            <person name="Sun S."/>
            <person name="Springer D."/>
            <person name="Dromer F."/>
            <person name="Young S.K."/>
            <person name="Zeng Q."/>
            <person name="Gargeya S."/>
            <person name="Fitzgerald M."/>
            <person name="Abouelleil A."/>
            <person name="Alvarado L."/>
            <person name="Berlin A.M."/>
            <person name="Chapman S.B."/>
            <person name="Dewar J."/>
            <person name="Goldberg J."/>
            <person name="Griggs A."/>
            <person name="Gujja S."/>
            <person name="Hansen M."/>
            <person name="Howarth C."/>
            <person name="Imamovic A."/>
            <person name="Larimer J."/>
            <person name="McCowan C."/>
            <person name="Murphy C."/>
            <person name="Pearson M."/>
            <person name="Priest M."/>
            <person name="Roberts A."/>
            <person name="Saif S."/>
            <person name="Shea T."/>
            <person name="Sykes S."/>
            <person name="Wortman J."/>
            <person name="Nusbaum C."/>
            <person name="Birren B."/>
        </authorList>
    </citation>
    <scope>NUCLEOTIDE SEQUENCE</scope>
    <source>
        <strain evidence="20">CBS 10117</strain>
    </source>
</reference>
<evidence type="ECO:0000256" key="6">
    <source>
        <dbReference type="ARBA" id="ARBA00022670"/>
    </source>
</evidence>
<keyword evidence="21" id="KW-1185">Reference proteome</keyword>
<evidence type="ECO:0000256" key="11">
    <source>
        <dbReference type="ARBA" id="ARBA00023049"/>
    </source>
</evidence>
<dbReference type="PANTHER" id="PTHR11705:SF147">
    <property type="entry name" value="INACTIVE METALLOCARBOXYPEPTIDASE ECM14"/>
    <property type="match status" value="1"/>
</dbReference>
<protein>
    <recommendedName>
        <fullName evidence="14">Inactive metallocarboxypeptidase ECM14</fullName>
    </recommendedName>
    <alternativeName>
        <fullName evidence="15">Inactive metallocarboxypeptidase ecm14</fullName>
    </alternativeName>
</protein>
<dbReference type="PRINTS" id="PR00765">
    <property type="entry name" value="CRBOXYPTASEA"/>
</dbReference>
<feature type="active site" description="Proton donor/acceptor" evidence="16">
    <location>
        <position position="536"/>
    </location>
</feature>
<keyword evidence="8 18" id="KW-0732">Signal</keyword>
<keyword evidence="11" id="KW-0482">Metalloprotease</keyword>
<name>A0AAJ8KWI7_9TREE</name>
<dbReference type="SUPFAM" id="SSF53187">
    <property type="entry name" value="Zn-dependent exopeptidases"/>
    <property type="match status" value="1"/>
</dbReference>
<feature type="region of interest" description="Disordered" evidence="17">
    <location>
        <begin position="165"/>
        <end position="190"/>
    </location>
</feature>
<keyword evidence="7" id="KW-0479">Metal-binding</keyword>
<dbReference type="PANTHER" id="PTHR11705">
    <property type="entry name" value="PROTEASE FAMILY M14 CARBOXYPEPTIDASE A,B"/>
    <property type="match status" value="1"/>
</dbReference>
<dbReference type="GO" id="GO:0004181">
    <property type="term" value="F:metallocarboxypeptidase activity"/>
    <property type="evidence" value="ECO:0007669"/>
    <property type="project" value="InterPro"/>
</dbReference>
<gene>
    <name evidence="20" type="ORF">I303_108379</name>
</gene>
<evidence type="ECO:0000256" key="13">
    <source>
        <dbReference type="ARBA" id="ARBA00025210"/>
    </source>
</evidence>
<dbReference type="GO" id="GO:0005615">
    <property type="term" value="C:extracellular space"/>
    <property type="evidence" value="ECO:0007669"/>
    <property type="project" value="TreeGrafter"/>
</dbReference>
<dbReference type="AlphaFoldDB" id="A0AAJ8KWI7"/>
<dbReference type="InterPro" id="IPR000834">
    <property type="entry name" value="Peptidase_M14"/>
</dbReference>
<proteinExistence type="inferred from homology"/>
<sequence>MRGLASTLAILSLAIPTIASLNPDTHAQHPFTSSQTQTQEEKLVQVERYDDQQVWRIDWSDHSAVNKRQIMEVIELLDLDVWHTTRSSIDVRLNAQQRAIMGNIVSPALFSPFITDLQSLVDLSLDASDSHSDDDHDLGSPEEEKAGKRDLDEVSSRIFEELLKKKKKKKGGKGKKRPQPSIPPIKIDPFNLTTIDTPFHDNFHPLKEMYKFGKTLIATFNGTRGIDIKELNLGKTFEGNIIKGWSVKMHPDQNGTNPPKDPNPTPQPIPEPDPEDPEPTPEPLPDDPEGDPTPGLSLLNKMKKREMHGEDEDLDGVELEFVVQSGQHGREWVGPSSALYFLHHLLLRATTEPNSDAAILLKSFRFTIIPQINPDGYAYSREKSRLWRKNRQDVGGKGNCLGIDLNANWGYKWRASKATACSEGYGGKEAFEAYETKAISEYLSSAAERGNRVRAFVDLHSYGQLFMFPFAHSCDDFPPDAEMLMEAGLGVAKAMRTQQGEGYEAGQACDLTYRAPGDAIDYTYGVTDVRWSYSAELRDTGTYGFMLPPKLIRPTADEVTAGLMYLAKFIYALEVNPP</sequence>
<evidence type="ECO:0000256" key="17">
    <source>
        <dbReference type="SAM" id="MobiDB-lite"/>
    </source>
</evidence>
<reference evidence="20" key="2">
    <citation type="submission" date="2024-02" db="EMBL/GenBank/DDBJ databases">
        <title>Comparative genomics of Cryptococcus and Kwoniella reveals pathogenesis evolution and contrasting modes of karyotype evolution via chromosome fusion or intercentromeric recombination.</title>
        <authorList>
            <person name="Coelho M.A."/>
            <person name="David-Palma M."/>
            <person name="Shea T."/>
            <person name="Bowers K."/>
            <person name="McGinley-Smith S."/>
            <person name="Mohammad A.W."/>
            <person name="Gnirke A."/>
            <person name="Yurkov A.M."/>
            <person name="Nowrousian M."/>
            <person name="Sun S."/>
            <person name="Cuomo C.A."/>
            <person name="Heitman J."/>
        </authorList>
    </citation>
    <scope>NUCLEOTIDE SEQUENCE</scope>
    <source>
        <strain evidence="20">CBS 10117</strain>
    </source>
</reference>
<keyword evidence="10" id="KW-0862">Zinc</keyword>
<organism evidence="20 21">
    <name type="scientific">Kwoniella dejecticola CBS 10117</name>
    <dbReference type="NCBI Taxonomy" id="1296121"/>
    <lineage>
        <taxon>Eukaryota</taxon>
        <taxon>Fungi</taxon>
        <taxon>Dikarya</taxon>
        <taxon>Basidiomycota</taxon>
        <taxon>Agaricomycotina</taxon>
        <taxon>Tremellomycetes</taxon>
        <taxon>Tremellales</taxon>
        <taxon>Cryptococcaceae</taxon>
        <taxon>Kwoniella</taxon>
    </lineage>
</organism>
<dbReference type="GO" id="GO:0006508">
    <property type="term" value="P:proteolysis"/>
    <property type="evidence" value="ECO:0007669"/>
    <property type="project" value="UniProtKB-KW"/>
</dbReference>
<dbReference type="GeneID" id="28970993"/>